<organism evidence="1 2">
    <name type="scientific">Zizania palustris</name>
    <name type="common">Northern wild rice</name>
    <dbReference type="NCBI Taxonomy" id="103762"/>
    <lineage>
        <taxon>Eukaryota</taxon>
        <taxon>Viridiplantae</taxon>
        <taxon>Streptophyta</taxon>
        <taxon>Embryophyta</taxon>
        <taxon>Tracheophyta</taxon>
        <taxon>Spermatophyta</taxon>
        <taxon>Magnoliopsida</taxon>
        <taxon>Liliopsida</taxon>
        <taxon>Poales</taxon>
        <taxon>Poaceae</taxon>
        <taxon>BOP clade</taxon>
        <taxon>Oryzoideae</taxon>
        <taxon>Oryzeae</taxon>
        <taxon>Zizaniinae</taxon>
        <taxon>Zizania</taxon>
    </lineage>
</organism>
<name>A0A8J5RPX9_ZIZPA</name>
<evidence type="ECO:0000313" key="1">
    <source>
        <dbReference type="EMBL" id="KAG8050654.1"/>
    </source>
</evidence>
<gene>
    <name evidence="1" type="ORF">GUJ93_ZPchr0009g1598</name>
</gene>
<comment type="caution">
    <text evidence="1">The sequence shown here is derived from an EMBL/GenBank/DDBJ whole genome shotgun (WGS) entry which is preliminary data.</text>
</comment>
<dbReference type="AlphaFoldDB" id="A0A8J5RPX9"/>
<dbReference type="EMBL" id="JAAALK010000289">
    <property type="protein sequence ID" value="KAG8050654.1"/>
    <property type="molecule type" value="Genomic_DNA"/>
</dbReference>
<dbReference type="Proteomes" id="UP000729402">
    <property type="component" value="Unassembled WGS sequence"/>
</dbReference>
<sequence>MVSWPEHASFMHGKPHEDGVLLELSRKGNLISGPSWLHLDGGQWLKKSSSSQDVACWLAPWCPTTDTTNKSATRASSLILVPRSKGDGDEDGGRQTIYFNLPRHDGDIYLPVVAGQNQQCPPFSCGDLHDISYPFRLQGDSRDCGVGPRPWIQTAAAPFLTRISFLS</sequence>
<keyword evidence="2" id="KW-1185">Reference proteome</keyword>
<proteinExistence type="predicted"/>
<evidence type="ECO:0000313" key="2">
    <source>
        <dbReference type="Proteomes" id="UP000729402"/>
    </source>
</evidence>
<dbReference type="OrthoDB" id="1146903at2759"/>
<protein>
    <submittedName>
        <fullName evidence="1">Uncharacterized protein</fullName>
    </submittedName>
</protein>
<reference evidence="1" key="1">
    <citation type="journal article" date="2021" name="bioRxiv">
        <title>Whole Genome Assembly and Annotation of Northern Wild Rice, Zizania palustris L., Supports a Whole Genome Duplication in the Zizania Genus.</title>
        <authorList>
            <person name="Haas M."/>
            <person name="Kono T."/>
            <person name="Macchietto M."/>
            <person name="Millas R."/>
            <person name="McGilp L."/>
            <person name="Shao M."/>
            <person name="Duquette J."/>
            <person name="Hirsch C.N."/>
            <person name="Kimball J."/>
        </authorList>
    </citation>
    <scope>NUCLEOTIDE SEQUENCE</scope>
    <source>
        <tissue evidence="1">Fresh leaf tissue</tissue>
    </source>
</reference>
<accession>A0A8J5RPX9</accession>
<reference evidence="1" key="2">
    <citation type="submission" date="2021-02" db="EMBL/GenBank/DDBJ databases">
        <authorList>
            <person name="Kimball J.A."/>
            <person name="Haas M.W."/>
            <person name="Macchietto M."/>
            <person name="Kono T."/>
            <person name="Duquette J."/>
            <person name="Shao M."/>
        </authorList>
    </citation>
    <scope>NUCLEOTIDE SEQUENCE</scope>
    <source>
        <tissue evidence="1">Fresh leaf tissue</tissue>
    </source>
</reference>